<sequence>MEVFNDVVDIKIKTITMDVHLLKRAVESGMADEQLSSSKVKVPEPIYFGGARSAKELENFLWDMETYF</sequence>
<keyword evidence="2" id="KW-1185">Reference proteome</keyword>
<dbReference type="EMBL" id="NKXS01002879">
    <property type="protein sequence ID" value="PIN11727.1"/>
    <property type="molecule type" value="Genomic_DNA"/>
</dbReference>
<accession>A0A2G9H2H4</accession>
<organism evidence="1 2">
    <name type="scientific">Handroanthus impetiginosus</name>
    <dbReference type="NCBI Taxonomy" id="429701"/>
    <lineage>
        <taxon>Eukaryota</taxon>
        <taxon>Viridiplantae</taxon>
        <taxon>Streptophyta</taxon>
        <taxon>Embryophyta</taxon>
        <taxon>Tracheophyta</taxon>
        <taxon>Spermatophyta</taxon>
        <taxon>Magnoliopsida</taxon>
        <taxon>eudicotyledons</taxon>
        <taxon>Gunneridae</taxon>
        <taxon>Pentapetalae</taxon>
        <taxon>asterids</taxon>
        <taxon>lamiids</taxon>
        <taxon>Lamiales</taxon>
        <taxon>Bignoniaceae</taxon>
        <taxon>Crescentiina</taxon>
        <taxon>Tabebuia alliance</taxon>
        <taxon>Handroanthus</taxon>
    </lineage>
</organism>
<dbReference type="AlphaFoldDB" id="A0A2G9H2H4"/>
<name>A0A2G9H2H4_9LAMI</name>
<protein>
    <submittedName>
        <fullName evidence="1">Uncharacterized protein</fullName>
    </submittedName>
</protein>
<evidence type="ECO:0000313" key="2">
    <source>
        <dbReference type="Proteomes" id="UP000231279"/>
    </source>
</evidence>
<dbReference type="Proteomes" id="UP000231279">
    <property type="component" value="Unassembled WGS sequence"/>
</dbReference>
<reference evidence="2" key="1">
    <citation type="journal article" date="2018" name="Gigascience">
        <title>Genome assembly of the Pink Ipe (Handroanthus impetiginosus, Bignoniaceae), a highly valued, ecologically keystone Neotropical timber forest tree.</title>
        <authorList>
            <person name="Silva-Junior O.B."/>
            <person name="Grattapaglia D."/>
            <person name="Novaes E."/>
            <person name="Collevatti R.G."/>
        </authorList>
    </citation>
    <scope>NUCLEOTIDE SEQUENCE [LARGE SCALE GENOMIC DNA]</scope>
    <source>
        <strain evidence="2">cv. UFG-1</strain>
    </source>
</reference>
<evidence type="ECO:0000313" key="1">
    <source>
        <dbReference type="EMBL" id="PIN11727.1"/>
    </source>
</evidence>
<comment type="caution">
    <text evidence="1">The sequence shown here is derived from an EMBL/GenBank/DDBJ whole genome shotgun (WGS) entry which is preliminary data.</text>
</comment>
<gene>
    <name evidence="1" type="ORF">CDL12_15664</name>
</gene>
<proteinExistence type="predicted"/>
<dbReference type="OrthoDB" id="1741137at2759"/>